<dbReference type="AlphaFoldDB" id="A0A2K3DU63"/>
<dbReference type="Proteomes" id="UP000006906">
    <property type="component" value="Chromosome 4"/>
</dbReference>
<dbReference type="KEGG" id="cre:CHLRE_04g219925v5"/>
<dbReference type="RefSeq" id="XP_042925223.1">
    <property type="nucleotide sequence ID" value="XM_043061871.1"/>
</dbReference>
<reference evidence="1 2" key="1">
    <citation type="journal article" date="2007" name="Science">
        <title>The Chlamydomonas genome reveals the evolution of key animal and plant functions.</title>
        <authorList>
            <person name="Merchant S.S."/>
            <person name="Prochnik S.E."/>
            <person name="Vallon O."/>
            <person name="Harris E.H."/>
            <person name="Karpowicz S.J."/>
            <person name="Witman G.B."/>
            <person name="Terry A."/>
            <person name="Salamov A."/>
            <person name="Fritz-Laylin L.K."/>
            <person name="Marechal-Drouard L."/>
            <person name="Marshall W.F."/>
            <person name="Qu L.H."/>
            <person name="Nelson D.R."/>
            <person name="Sanderfoot A.A."/>
            <person name="Spalding M.H."/>
            <person name="Kapitonov V.V."/>
            <person name="Ren Q."/>
            <person name="Ferris P."/>
            <person name="Lindquist E."/>
            <person name="Shapiro H."/>
            <person name="Lucas S.M."/>
            <person name="Grimwood J."/>
            <person name="Schmutz J."/>
            <person name="Cardol P."/>
            <person name="Cerutti H."/>
            <person name="Chanfreau G."/>
            <person name="Chen C.L."/>
            <person name="Cognat V."/>
            <person name="Croft M.T."/>
            <person name="Dent R."/>
            <person name="Dutcher S."/>
            <person name="Fernandez E."/>
            <person name="Fukuzawa H."/>
            <person name="Gonzalez-Ballester D."/>
            <person name="Gonzalez-Halphen D."/>
            <person name="Hallmann A."/>
            <person name="Hanikenne M."/>
            <person name="Hippler M."/>
            <person name="Inwood W."/>
            <person name="Jabbari K."/>
            <person name="Kalanon M."/>
            <person name="Kuras R."/>
            <person name="Lefebvre P.A."/>
            <person name="Lemaire S.D."/>
            <person name="Lobanov A.V."/>
            <person name="Lohr M."/>
            <person name="Manuell A."/>
            <person name="Meier I."/>
            <person name="Mets L."/>
            <person name="Mittag M."/>
            <person name="Mittelmeier T."/>
            <person name="Moroney J.V."/>
            <person name="Moseley J."/>
            <person name="Napoli C."/>
            <person name="Nedelcu A.M."/>
            <person name="Niyogi K."/>
            <person name="Novoselov S.V."/>
            <person name="Paulsen I.T."/>
            <person name="Pazour G."/>
            <person name="Purton S."/>
            <person name="Ral J.P."/>
            <person name="Riano-Pachon D.M."/>
            <person name="Riekhof W."/>
            <person name="Rymarquis L."/>
            <person name="Schroda M."/>
            <person name="Stern D."/>
            <person name="Umen J."/>
            <person name="Willows R."/>
            <person name="Wilson N."/>
            <person name="Zimmer S.L."/>
            <person name="Allmer J."/>
            <person name="Balk J."/>
            <person name="Bisova K."/>
            <person name="Chen C.J."/>
            <person name="Elias M."/>
            <person name="Gendler K."/>
            <person name="Hauser C."/>
            <person name="Lamb M.R."/>
            <person name="Ledford H."/>
            <person name="Long J.C."/>
            <person name="Minagawa J."/>
            <person name="Page M.D."/>
            <person name="Pan J."/>
            <person name="Pootakham W."/>
            <person name="Roje S."/>
            <person name="Rose A."/>
            <person name="Stahlberg E."/>
            <person name="Terauchi A.M."/>
            <person name="Yang P."/>
            <person name="Ball S."/>
            <person name="Bowler C."/>
            <person name="Dieckmann C.L."/>
            <person name="Gladyshev V.N."/>
            <person name="Green P."/>
            <person name="Jorgensen R."/>
            <person name="Mayfield S."/>
            <person name="Mueller-Roeber B."/>
            <person name="Rajamani S."/>
            <person name="Sayre R.T."/>
            <person name="Brokstein P."/>
            <person name="Dubchak I."/>
            <person name="Goodstein D."/>
            <person name="Hornick L."/>
            <person name="Huang Y.W."/>
            <person name="Jhaveri J."/>
            <person name="Luo Y."/>
            <person name="Martinez D."/>
            <person name="Ngau W.C."/>
            <person name="Otillar B."/>
            <person name="Poliakov A."/>
            <person name="Porter A."/>
            <person name="Szajkowski L."/>
            <person name="Werner G."/>
            <person name="Zhou K."/>
            <person name="Grigoriev I.V."/>
            <person name="Rokhsar D.S."/>
            <person name="Grossman A.R."/>
        </authorList>
    </citation>
    <scope>NUCLEOTIDE SEQUENCE [LARGE SCALE GENOMIC DNA]</scope>
    <source>
        <strain evidence="2">CC-503</strain>
    </source>
</reference>
<evidence type="ECO:0000313" key="1">
    <source>
        <dbReference type="EMBL" id="PNW84071.1"/>
    </source>
</evidence>
<protein>
    <submittedName>
        <fullName evidence="1">Uncharacterized protein</fullName>
    </submittedName>
</protein>
<dbReference type="Gramene" id="PNW84071">
    <property type="protein sequence ID" value="PNW84071"/>
    <property type="gene ID" value="CHLRE_04g219925v5"/>
</dbReference>
<gene>
    <name evidence="1" type="ORF">CHLRE_04g219925v5</name>
</gene>
<dbReference type="GeneID" id="66053227"/>
<proteinExistence type="predicted"/>
<keyword evidence="2" id="KW-1185">Reference proteome</keyword>
<sequence>MELADTTCDSRESARPINEALLRLLVARMQWFGTHASPKKVMRILGMTNAGLCSWACRWA</sequence>
<name>A0A2K3DU63_CHLRE</name>
<accession>A0A2K3DU63</accession>
<evidence type="ECO:0000313" key="2">
    <source>
        <dbReference type="Proteomes" id="UP000006906"/>
    </source>
</evidence>
<dbReference type="EMBL" id="CM008965">
    <property type="protein sequence ID" value="PNW84071.1"/>
    <property type="molecule type" value="Genomic_DNA"/>
</dbReference>
<dbReference type="InParanoid" id="A0A2K3DU63"/>
<organism evidence="1 2">
    <name type="scientific">Chlamydomonas reinhardtii</name>
    <name type="common">Chlamydomonas smithii</name>
    <dbReference type="NCBI Taxonomy" id="3055"/>
    <lineage>
        <taxon>Eukaryota</taxon>
        <taxon>Viridiplantae</taxon>
        <taxon>Chlorophyta</taxon>
        <taxon>core chlorophytes</taxon>
        <taxon>Chlorophyceae</taxon>
        <taxon>CS clade</taxon>
        <taxon>Chlamydomonadales</taxon>
        <taxon>Chlamydomonadaceae</taxon>
        <taxon>Chlamydomonas</taxon>
    </lineage>
</organism>